<sequence>MRRFAAITFAMLSATSLCAQTTVPATPEAGQKLTVIHAGALLAQPGKAPRGPSTIIIRGDKITAVRDGYVDAEAGAHVIDLKDQFVMPGLVDMHVHLWGIGGDPMRDRLTALNRDDADDMLFAVSNARITLDAGFTTVRDLGGSPRGMRALREGVERGDVAGPTIINAGSGISVSGGHADGTNGMAESFAEALHQHQINTCDGPDDCRRAVRQQVALGAQVIKYMSTGGVLSNISGGLGRAMTDEEMSAIIDTAHGLGRKVATHSHAAAGTKAAIKAHVDTVDHGSFIDDEAIQLFKANGTWLVPTMLAPRAALEQARAGLLPPAVIPKAEEAAAAAFASHSKAIAAGVKIAFGTDTGVSKHGENAREFALMVKAGMTPAAALKAATVNAAEALGRESAIGTIETGKDADIIAISASPLDDVTRMETVDFVMRHGVVHKAAGKRQAFPAD</sequence>
<dbReference type="InterPro" id="IPR032466">
    <property type="entry name" value="Metal_Hydrolase"/>
</dbReference>
<feature type="chain" id="PRO_5030619132" evidence="1">
    <location>
        <begin position="20"/>
        <end position="450"/>
    </location>
</feature>
<feature type="domain" description="Amidohydrolase-related" evidence="2">
    <location>
        <begin position="85"/>
        <end position="436"/>
    </location>
</feature>
<evidence type="ECO:0000313" key="3">
    <source>
        <dbReference type="EMBL" id="MBB5687413.1"/>
    </source>
</evidence>
<keyword evidence="4" id="KW-1185">Reference proteome</keyword>
<dbReference type="SUPFAM" id="SSF51338">
    <property type="entry name" value="Composite domain of metallo-dependent hydrolases"/>
    <property type="match status" value="1"/>
</dbReference>
<evidence type="ECO:0000256" key="1">
    <source>
        <dbReference type="SAM" id="SignalP"/>
    </source>
</evidence>
<dbReference type="InterPro" id="IPR011059">
    <property type="entry name" value="Metal-dep_hydrolase_composite"/>
</dbReference>
<dbReference type="PANTHER" id="PTHR43135:SF3">
    <property type="entry name" value="ALPHA-D-RIBOSE 1-METHYLPHOSPHONATE 5-TRIPHOSPHATE DIPHOSPHATASE"/>
    <property type="match status" value="1"/>
</dbReference>
<dbReference type="GO" id="GO:0016810">
    <property type="term" value="F:hydrolase activity, acting on carbon-nitrogen (but not peptide) bonds"/>
    <property type="evidence" value="ECO:0007669"/>
    <property type="project" value="InterPro"/>
</dbReference>
<dbReference type="CDD" id="cd01299">
    <property type="entry name" value="Met_dep_hydrolase_A"/>
    <property type="match status" value="1"/>
</dbReference>
<dbReference type="EMBL" id="JACIJC010000005">
    <property type="protein sequence ID" value="MBB5687413.1"/>
    <property type="molecule type" value="Genomic_DNA"/>
</dbReference>
<proteinExistence type="predicted"/>
<evidence type="ECO:0000313" key="4">
    <source>
        <dbReference type="Proteomes" id="UP000549617"/>
    </source>
</evidence>
<accession>A0A7W9AKL5</accession>
<name>A0A7W9AKL5_9SPHN</name>
<dbReference type="Proteomes" id="UP000549617">
    <property type="component" value="Unassembled WGS sequence"/>
</dbReference>
<dbReference type="AlphaFoldDB" id="A0A7W9AKL5"/>
<dbReference type="InterPro" id="IPR051781">
    <property type="entry name" value="Metallo-dep_Hydrolase"/>
</dbReference>
<feature type="signal peptide" evidence="1">
    <location>
        <begin position="1"/>
        <end position="19"/>
    </location>
</feature>
<organism evidence="3 4">
    <name type="scientific">Sphingobium boeckii</name>
    <dbReference type="NCBI Taxonomy" id="1082345"/>
    <lineage>
        <taxon>Bacteria</taxon>
        <taxon>Pseudomonadati</taxon>
        <taxon>Pseudomonadota</taxon>
        <taxon>Alphaproteobacteria</taxon>
        <taxon>Sphingomonadales</taxon>
        <taxon>Sphingomonadaceae</taxon>
        <taxon>Sphingobium</taxon>
    </lineage>
</organism>
<evidence type="ECO:0000259" key="2">
    <source>
        <dbReference type="Pfam" id="PF01979"/>
    </source>
</evidence>
<comment type="caution">
    <text evidence="3">The sequence shown here is derived from an EMBL/GenBank/DDBJ whole genome shotgun (WGS) entry which is preliminary data.</text>
</comment>
<keyword evidence="1" id="KW-0732">Signal</keyword>
<reference evidence="3 4" key="1">
    <citation type="submission" date="2020-08" db="EMBL/GenBank/DDBJ databases">
        <title>Genomic Encyclopedia of Type Strains, Phase IV (KMG-IV): sequencing the most valuable type-strain genomes for metagenomic binning, comparative biology and taxonomic classification.</title>
        <authorList>
            <person name="Goeker M."/>
        </authorList>
    </citation>
    <scope>NUCLEOTIDE SEQUENCE [LARGE SCALE GENOMIC DNA]</scope>
    <source>
        <strain evidence="3 4">DSM 25079</strain>
    </source>
</reference>
<dbReference type="Gene3D" id="2.30.40.10">
    <property type="entry name" value="Urease, subunit C, domain 1"/>
    <property type="match status" value="1"/>
</dbReference>
<dbReference type="RefSeq" id="WP_184020843.1">
    <property type="nucleotide sequence ID" value="NZ_JACIJC010000005.1"/>
</dbReference>
<dbReference type="Gene3D" id="3.20.20.140">
    <property type="entry name" value="Metal-dependent hydrolases"/>
    <property type="match status" value="1"/>
</dbReference>
<dbReference type="PANTHER" id="PTHR43135">
    <property type="entry name" value="ALPHA-D-RIBOSE 1-METHYLPHOSPHONATE 5-TRIPHOSPHATE DIPHOSPHATASE"/>
    <property type="match status" value="1"/>
</dbReference>
<dbReference type="InterPro" id="IPR006680">
    <property type="entry name" value="Amidohydro-rel"/>
</dbReference>
<dbReference type="Pfam" id="PF01979">
    <property type="entry name" value="Amidohydro_1"/>
    <property type="match status" value="1"/>
</dbReference>
<dbReference type="InterPro" id="IPR057744">
    <property type="entry name" value="OTAase-like"/>
</dbReference>
<keyword evidence="3" id="KW-0378">Hydrolase</keyword>
<gene>
    <name evidence="3" type="ORF">FHS49_003441</name>
</gene>
<dbReference type="SUPFAM" id="SSF51556">
    <property type="entry name" value="Metallo-dependent hydrolases"/>
    <property type="match status" value="1"/>
</dbReference>
<protein>
    <submittedName>
        <fullName evidence="3">Imidazolonepropionase-like amidohydrolase</fullName>
    </submittedName>
</protein>